<dbReference type="EMBL" id="CAACYI010000001">
    <property type="protein sequence ID" value="VFB17198.1"/>
    <property type="molecule type" value="Genomic_DNA"/>
</dbReference>
<name>A0A8H2M740_9FIRM</name>
<evidence type="ECO:0000313" key="2">
    <source>
        <dbReference type="Proteomes" id="UP000377798"/>
    </source>
</evidence>
<organism evidence="1 2">
    <name type="scientific">Urinicoccus massiliensis</name>
    <dbReference type="NCBI Taxonomy" id="1723382"/>
    <lineage>
        <taxon>Bacteria</taxon>
        <taxon>Bacillati</taxon>
        <taxon>Bacillota</taxon>
        <taxon>Tissierellia</taxon>
        <taxon>Tissierellales</taxon>
        <taxon>Peptoniphilaceae</taxon>
        <taxon>Urinicoccus</taxon>
    </lineage>
</organism>
<sequence>MEFKQKKVTVEGVEYTLQKLPIRKALEIRQKWTLPNGTTSDLIMYEECLKHIVVEPKVKIDDFEELYELELLVGECLTFQFLEKKKKTSKDK</sequence>
<accession>A0A8H2M740</accession>
<dbReference type="RefSeq" id="WP_131749791.1">
    <property type="nucleotide sequence ID" value="NZ_CAACYI010000001.1"/>
</dbReference>
<dbReference type="Proteomes" id="UP000377798">
    <property type="component" value="Unassembled WGS sequence"/>
</dbReference>
<reference evidence="1 2" key="1">
    <citation type="submission" date="2019-02" db="EMBL/GenBank/DDBJ databases">
        <authorList>
            <consortium name="Pathogen Informatics"/>
        </authorList>
    </citation>
    <scope>NUCLEOTIDE SEQUENCE [LARGE SCALE GENOMIC DNA]</scope>
    <source>
        <strain evidence="1 2">3012STDY7089603</strain>
    </source>
</reference>
<keyword evidence="2" id="KW-1185">Reference proteome</keyword>
<dbReference type="AlphaFoldDB" id="A0A8H2M740"/>
<evidence type="ECO:0000313" key="1">
    <source>
        <dbReference type="EMBL" id="VFB17198.1"/>
    </source>
</evidence>
<proteinExistence type="predicted"/>
<comment type="caution">
    <text evidence="1">The sequence shown here is derived from an EMBL/GenBank/DDBJ whole genome shotgun (WGS) entry which is preliminary data.</text>
</comment>
<protein>
    <submittedName>
        <fullName evidence="1">Uncharacterized protein</fullName>
    </submittedName>
</protein>
<gene>
    <name evidence="1" type="ORF">NCTC13150_01784</name>
</gene>